<keyword evidence="2" id="KW-1185">Reference proteome</keyword>
<comment type="caution">
    <text evidence="1">The sequence shown here is derived from an EMBL/GenBank/DDBJ whole genome shotgun (WGS) entry which is preliminary data.</text>
</comment>
<evidence type="ECO:0000313" key="2">
    <source>
        <dbReference type="Proteomes" id="UP001515480"/>
    </source>
</evidence>
<reference evidence="1 2" key="1">
    <citation type="journal article" date="2024" name="Science">
        <title>Giant polyketide synthase enzymes in the biosynthesis of giant marine polyether toxins.</title>
        <authorList>
            <person name="Fallon T.R."/>
            <person name="Shende V.V."/>
            <person name="Wierzbicki I.H."/>
            <person name="Pendleton A.L."/>
            <person name="Watervoot N.F."/>
            <person name="Auber R.P."/>
            <person name="Gonzalez D.J."/>
            <person name="Wisecaver J.H."/>
            <person name="Moore B.S."/>
        </authorList>
    </citation>
    <scope>NUCLEOTIDE SEQUENCE [LARGE SCALE GENOMIC DNA]</scope>
    <source>
        <strain evidence="1 2">12B1</strain>
    </source>
</reference>
<evidence type="ECO:0000313" key="1">
    <source>
        <dbReference type="EMBL" id="KAL1499223.1"/>
    </source>
</evidence>
<gene>
    <name evidence="1" type="ORF">AB1Y20_013730</name>
</gene>
<dbReference type="AlphaFoldDB" id="A0AB34IHF6"/>
<proteinExistence type="predicted"/>
<sequence length="88" mass="9888">MAEDNTEISYSQLPDAFVAEVSLQQWRIVSSKSRAKVRAQLKKESPKSAVKRFVNGPLLAARKEIAMKTTVKEILVRSKHASLRASYL</sequence>
<protein>
    <submittedName>
        <fullName evidence="1">Uncharacterized protein</fullName>
    </submittedName>
</protein>
<name>A0AB34IHF6_PRYPA</name>
<dbReference type="Proteomes" id="UP001515480">
    <property type="component" value="Unassembled WGS sequence"/>
</dbReference>
<organism evidence="1 2">
    <name type="scientific">Prymnesium parvum</name>
    <name type="common">Toxic golden alga</name>
    <dbReference type="NCBI Taxonomy" id="97485"/>
    <lineage>
        <taxon>Eukaryota</taxon>
        <taxon>Haptista</taxon>
        <taxon>Haptophyta</taxon>
        <taxon>Prymnesiophyceae</taxon>
        <taxon>Prymnesiales</taxon>
        <taxon>Prymnesiaceae</taxon>
        <taxon>Prymnesium</taxon>
    </lineage>
</organism>
<dbReference type="EMBL" id="JBGBPQ010000026">
    <property type="protein sequence ID" value="KAL1499223.1"/>
    <property type="molecule type" value="Genomic_DNA"/>
</dbReference>
<accession>A0AB34IHF6</accession>